<sequence length="185" mass="21228">MRVRSQAVSIAKEEKADVKLCELAALLHDVSDEKFHFTQSAGKEYLNEWMVTQNIPSDIRNKLQQIIESVSFKGGNGKQTETLEAGVVQDADRLDAIGAVGIARCFMYAGFHRSPMHHPEQQPRYNLTEQEYRDNSASAVTHFYEKLLTVKDMMNTPTGRRRAEKRHKRLENFLDEFYSEWSGTS</sequence>
<keyword evidence="3" id="KW-1185">Reference proteome</keyword>
<dbReference type="InterPro" id="IPR006674">
    <property type="entry name" value="HD_domain"/>
</dbReference>
<feature type="domain" description="HD" evidence="1">
    <location>
        <begin position="1"/>
        <end position="97"/>
    </location>
</feature>
<protein>
    <submittedName>
        <fullName evidence="2">Phosphohydrolase</fullName>
    </submittedName>
</protein>
<name>A0A2T4U871_9BACI</name>
<reference evidence="2 3" key="1">
    <citation type="submission" date="2018-03" db="EMBL/GenBank/DDBJ databases">
        <title>Alkalicoccus saliphilus sp. nov., isolated from a mineral pool.</title>
        <authorList>
            <person name="Zhao B."/>
        </authorList>
    </citation>
    <scope>NUCLEOTIDE SEQUENCE [LARGE SCALE GENOMIC DNA]</scope>
    <source>
        <strain evidence="2 3">6AG</strain>
    </source>
</reference>
<dbReference type="Pfam" id="PF01966">
    <property type="entry name" value="HD"/>
    <property type="match status" value="1"/>
</dbReference>
<dbReference type="Gene3D" id="1.10.472.50">
    <property type="entry name" value="HD-domain/PDEase-like"/>
    <property type="match status" value="1"/>
</dbReference>
<dbReference type="CDD" id="cd00077">
    <property type="entry name" value="HDc"/>
    <property type="match status" value="1"/>
</dbReference>
<dbReference type="OrthoDB" id="9797344at2"/>
<gene>
    <name evidence="2" type="ORF">C6Y45_05520</name>
</gene>
<dbReference type="PANTHER" id="PTHR33594:SF1">
    <property type="entry name" value="HD_PDEASE DOMAIN-CONTAINING PROTEIN"/>
    <property type="match status" value="1"/>
</dbReference>
<evidence type="ECO:0000313" key="2">
    <source>
        <dbReference type="EMBL" id="PTL39580.1"/>
    </source>
</evidence>
<dbReference type="AlphaFoldDB" id="A0A2T4U871"/>
<evidence type="ECO:0000313" key="3">
    <source>
        <dbReference type="Proteomes" id="UP000240509"/>
    </source>
</evidence>
<dbReference type="InterPro" id="IPR003607">
    <property type="entry name" value="HD/PDEase_dom"/>
</dbReference>
<dbReference type="GO" id="GO:0016787">
    <property type="term" value="F:hydrolase activity"/>
    <property type="evidence" value="ECO:0007669"/>
    <property type="project" value="UniProtKB-KW"/>
</dbReference>
<keyword evidence="2" id="KW-0378">Hydrolase</keyword>
<proteinExistence type="predicted"/>
<dbReference type="Gene3D" id="1.20.58.1910">
    <property type="match status" value="1"/>
</dbReference>
<accession>A0A2T4U871</accession>
<organism evidence="2 3">
    <name type="scientific">Alkalicoccus saliphilus</name>
    <dbReference type="NCBI Taxonomy" id="200989"/>
    <lineage>
        <taxon>Bacteria</taxon>
        <taxon>Bacillati</taxon>
        <taxon>Bacillota</taxon>
        <taxon>Bacilli</taxon>
        <taxon>Bacillales</taxon>
        <taxon>Bacillaceae</taxon>
        <taxon>Alkalicoccus</taxon>
    </lineage>
</organism>
<dbReference type="SUPFAM" id="SSF109604">
    <property type="entry name" value="HD-domain/PDEase-like"/>
    <property type="match status" value="1"/>
</dbReference>
<comment type="caution">
    <text evidence="2">The sequence shown here is derived from an EMBL/GenBank/DDBJ whole genome shotgun (WGS) entry which is preliminary data.</text>
</comment>
<dbReference type="PROSITE" id="PS51831">
    <property type="entry name" value="HD"/>
    <property type="match status" value="1"/>
</dbReference>
<dbReference type="PANTHER" id="PTHR33594">
    <property type="entry name" value="SUPERFAMILY HYDROLASE, PUTATIVE (AFU_ORTHOLOGUE AFUA_1G03035)-RELATED"/>
    <property type="match status" value="1"/>
</dbReference>
<dbReference type="EMBL" id="PZJJ01000006">
    <property type="protein sequence ID" value="PTL39580.1"/>
    <property type="molecule type" value="Genomic_DNA"/>
</dbReference>
<evidence type="ECO:0000259" key="1">
    <source>
        <dbReference type="PROSITE" id="PS51831"/>
    </source>
</evidence>
<dbReference type="Proteomes" id="UP000240509">
    <property type="component" value="Unassembled WGS sequence"/>
</dbReference>